<dbReference type="EMBL" id="MT144459">
    <property type="protein sequence ID" value="QJA53879.1"/>
    <property type="molecule type" value="Genomic_DNA"/>
</dbReference>
<gene>
    <name evidence="2" type="ORF">TM448A04129_0002</name>
</gene>
<keyword evidence="1" id="KW-1133">Transmembrane helix</keyword>
<proteinExistence type="predicted"/>
<sequence length="49" mass="5606">MIGEFIHAHKFLIGLLAGGFVGFWAGIITLFLAYEWAKWKIERKIDIAL</sequence>
<reference evidence="2" key="1">
    <citation type="submission" date="2020-03" db="EMBL/GenBank/DDBJ databases">
        <title>The deep terrestrial virosphere.</title>
        <authorList>
            <person name="Holmfeldt K."/>
            <person name="Nilsson E."/>
            <person name="Simone D."/>
            <person name="Lopez-Fernandez M."/>
            <person name="Wu X."/>
            <person name="de Brujin I."/>
            <person name="Lundin D."/>
            <person name="Andersson A."/>
            <person name="Bertilsson S."/>
            <person name="Dopson M."/>
        </authorList>
    </citation>
    <scope>NUCLEOTIDE SEQUENCE</scope>
    <source>
        <strain evidence="2">TM448A04129</strain>
    </source>
</reference>
<protein>
    <submittedName>
        <fullName evidence="2">Uncharacterized protein</fullName>
    </submittedName>
</protein>
<evidence type="ECO:0000313" key="2">
    <source>
        <dbReference type="EMBL" id="QJA53879.1"/>
    </source>
</evidence>
<organism evidence="2">
    <name type="scientific">viral metagenome</name>
    <dbReference type="NCBI Taxonomy" id="1070528"/>
    <lineage>
        <taxon>unclassified sequences</taxon>
        <taxon>metagenomes</taxon>
        <taxon>organismal metagenomes</taxon>
    </lineage>
</organism>
<accession>A0A6H2A2C0</accession>
<name>A0A6H2A2C0_9ZZZZ</name>
<keyword evidence="1" id="KW-0812">Transmembrane</keyword>
<evidence type="ECO:0000256" key="1">
    <source>
        <dbReference type="SAM" id="Phobius"/>
    </source>
</evidence>
<keyword evidence="1" id="KW-0472">Membrane</keyword>
<feature type="transmembrane region" description="Helical" evidence="1">
    <location>
        <begin position="12"/>
        <end position="34"/>
    </location>
</feature>
<dbReference type="AlphaFoldDB" id="A0A6H2A2C0"/>